<feature type="transmembrane region" description="Helical" evidence="2">
    <location>
        <begin position="107"/>
        <end position="125"/>
    </location>
</feature>
<dbReference type="EMBL" id="JBBPEH010000009">
    <property type="protein sequence ID" value="KAK7534137.1"/>
    <property type="molecule type" value="Genomic_DNA"/>
</dbReference>
<evidence type="ECO:0000313" key="3">
    <source>
        <dbReference type="EMBL" id="KAK7534137.1"/>
    </source>
</evidence>
<dbReference type="GeneID" id="92029427"/>
<gene>
    <name evidence="3" type="ORF">J3D65DRAFT_474908</name>
</gene>
<accession>A0ABR1LK43</accession>
<feature type="region of interest" description="Disordered" evidence="1">
    <location>
        <begin position="161"/>
        <end position="185"/>
    </location>
</feature>
<protein>
    <submittedName>
        <fullName evidence="3">Uncharacterized protein</fullName>
    </submittedName>
</protein>
<evidence type="ECO:0000256" key="2">
    <source>
        <dbReference type="SAM" id="Phobius"/>
    </source>
</evidence>
<proteinExistence type="predicted"/>
<evidence type="ECO:0000313" key="4">
    <source>
        <dbReference type="Proteomes" id="UP001360953"/>
    </source>
</evidence>
<evidence type="ECO:0000256" key="1">
    <source>
        <dbReference type="SAM" id="MobiDB-lite"/>
    </source>
</evidence>
<keyword evidence="4" id="KW-1185">Reference proteome</keyword>
<organism evidence="3 4">
    <name type="scientific">Phyllosticta citribraziliensis</name>
    <dbReference type="NCBI Taxonomy" id="989973"/>
    <lineage>
        <taxon>Eukaryota</taxon>
        <taxon>Fungi</taxon>
        <taxon>Dikarya</taxon>
        <taxon>Ascomycota</taxon>
        <taxon>Pezizomycotina</taxon>
        <taxon>Dothideomycetes</taxon>
        <taxon>Dothideomycetes incertae sedis</taxon>
        <taxon>Botryosphaeriales</taxon>
        <taxon>Phyllostictaceae</taxon>
        <taxon>Phyllosticta</taxon>
    </lineage>
</organism>
<feature type="compositionally biased region" description="Low complexity" evidence="1">
    <location>
        <begin position="172"/>
        <end position="185"/>
    </location>
</feature>
<reference evidence="3 4" key="1">
    <citation type="submission" date="2024-04" db="EMBL/GenBank/DDBJ databases">
        <title>Phyllosticta paracitricarpa is synonymous to the EU quarantine fungus P. citricarpa based on phylogenomic analyses.</title>
        <authorList>
            <consortium name="Lawrence Berkeley National Laboratory"/>
            <person name="Van ingen-buijs V.A."/>
            <person name="Van westerhoven A.C."/>
            <person name="Haridas S."/>
            <person name="Skiadas P."/>
            <person name="Martin F."/>
            <person name="Groenewald J.Z."/>
            <person name="Crous P.W."/>
            <person name="Seidl M.F."/>
        </authorList>
    </citation>
    <scope>NUCLEOTIDE SEQUENCE [LARGE SCALE GENOMIC DNA]</scope>
    <source>
        <strain evidence="3 4">CPC 17464</strain>
    </source>
</reference>
<keyword evidence="2" id="KW-0472">Membrane</keyword>
<name>A0ABR1LK43_9PEZI</name>
<sequence length="197" mass="20913">MSFADRGPQARRGRGLGALPKSLGGLFAEREVREGSGKCQGAVDHGNGLARLVGRDGLGRRIDYSQGRANWSVDGMHPQAVQQAWGVRRARRCRSPGADDVDVLQSVGTPLGLMVVVVIVVIVVVKDAVQGIVDRVKVDLGAHGRRETWARARRSIPCDGFGFRPGSGSGSDSGSVQRSRVRSGPVQVVDSRIPLAA</sequence>
<keyword evidence="2" id="KW-1133">Transmembrane helix</keyword>
<keyword evidence="2" id="KW-0812">Transmembrane</keyword>
<comment type="caution">
    <text evidence="3">The sequence shown here is derived from an EMBL/GenBank/DDBJ whole genome shotgun (WGS) entry which is preliminary data.</text>
</comment>
<dbReference type="RefSeq" id="XP_066653176.1">
    <property type="nucleotide sequence ID" value="XM_066796521.1"/>
</dbReference>
<dbReference type="Proteomes" id="UP001360953">
    <property type="component" value="Unassembled WGS sequence"/>
</dbReference>